<dbReference type="Proteomes" id="UP001316184">
    <property type="component" value="Chromosome"/>
</dbReference>
<evidence type="ECO:0000313" key="1">
    <source>
        <dbReference type="EMBL" id="UUP13676.1"/>
    </source>
</evidence>
<proteinExistence type="predicted"/>
<evidence type="ECO:0008006" key="3">
    <source>
        <dbReference type="Google" id="ProtNLM"/>
    </source>
</evidence>
<sequence>MNEHIELGEHAYWAPIPLDEDPEVIRQRYAAGFTSSTLDADAGAAAMAGVAAQLQAPTADGTVNLAAWARVGVPNELDVQAFAALRVVPLEEDARDEDVIALLTEGHELYQEPVVETLSTRSGDALSVRVRPLVHAEDGQIEVHQINTVLWSRPQHAALFVLSSYETDLVEATAAAILLDELAAGIGGMSS</sequence>
<protein>
    <recommendedName>
        <fullName evidence="3">DUF1795 domain-containing protein</fullName>
    </recommendedName>
</protein>
<keyword evidence="2" id="KW-1185">Reference proteome</keyword>
<name>A0ABY5MCY5_9ACTN</name>
<dbReference type="EMBL" id="CP102173">
    <property type="protein sequence ID" value="UUP13676.1"/>
    <property type="molecule type" value="Genomic_DNA"/>
</dbReference>
<organism evidence="1 2">
    <name type="scientific">Aeromicrobium wangtongii</name>
    <dbReference type="NCBI Taxonomy" id="2969247"/>
    <lineage>
        <taxon>Bacteria</taxon>
        <taxon>Bacillati</taxon>
        <taxon>Actinomycetota</taxon>
        <taxon>Actinomycetes</taxon>
        <taxon>Propionibacteriales</taxon>
        <taxon>Nocardioidaceae</taxon>
        <taxon>Aeromicrobium</taxon>
    </lineage>
</organism>
<evidence type="ECO:0000313" key="2">
    <source>
        <dbReference type="Proteomes" id="UP001316184"/>
    </source>
</evidence>
<reference evidence="1 2" key="1">
    <citation type="submission" date="2022-08" db="EMBL/GenBank/DDBJ databases">
        <title>novel species in genus Aeromicrobium.</title>
        <authorList>
            <person name="Ye L."/>
        </authorList>
    </citation>
    <scope>NUCLEOTIDE SEQUENCE [LARGE SCALE GENOMIC DNA]</scope>
    <source>
        <strain evidence="2">zg-Y1379</strain>
    </source>
</reference>
<gene>
    <name evidence="1" type="ORF">NQV15_17775</name>
</gene>
<dbReference type="RefSeq" id="WP_232402353.1">
    <property type="nucleotide sequence ID" value="NZ_CP102173.1"/>
</dbReference>
<accession>A0ABY5MCY5</accession>